<accession>I5ASY8</accession>
<dbReference type="eggNOG" id="ENOG5033MVJ">
    <property type="taxonomic scope" value="Bacteria"/>
</dbReference>
<dbReference type="AlphaFoldDB" id="I5ASY8"/>
<evidence type="ECO:0000256" key="1">
    <source>
        <dbReference type="SAM" id="Phobius"/>
    </source>
</evidence>
<dbReference type="HOGENOM" id="CLU_179195_0_0_9"/>
<sequence length="70" mass="7624">MLTILFIVLFIWIFGGLIKLSFRAAWGLTKLLCVFLFLPILLIGLVIGGLIYVALPLLLIAGLVALLARA</sequence>
<reference evidence="2 3" key="2">
    <citation type="submission" date="2012-02" db="EMBL/GenBank/DDBJ databases">
        <title>Improved High-Quality Draft sequence of Eubacterium cellulosolvens 6.</title>
        <authorList>
            <consortium name="US DOE Joint Genome Institute"/>
            <person name="Lucas S."/>
            <person name="Han J."/>
            <person name="Lapidus A."/>
            <person name="Cheng J.-F."/>
            <person name="Goodwin L."/>
            <person name="Pitluck S."/>
            <person name="Peters L."/>
            <person name="Mikhailova N."/>
            <person name="Gu W."/>
            <person name="Detter J.C."/>
            <person name="Han C."/>
            <person name="Tapia R."/>
            <person name="Land M."/>
            <person name="Hauser L."/>
            <person name="Kyrpides N."/>
            <person name="Ivanova N."/>
            <person name="Pagani I."/>
            <person name="Johnson E."/>
            <person name="Mukhopadhyay B."/>
            <person name="Anderson I."/>
            <person name="Woyke T."/>
        </authorList>
    </citation>
    <scope>NUCLEOTIDE SEQUENCE [LARGE SCALE GENOMIC DNA]</scope>
    <source>
        <strain evidence="2 3">6</strain>
    </source>
</reference>
<evidence type="ECO:0000313" key="2">
    <source>
        <dbReference type="EMBL" id="EIM56911.1"/>
    </source>
</evidence>
<reference evidence="2 3" key="1">
    <citation type="submission" date="2010-08" db="EMBL/GenBank/DDBJ databases">
        <authorList>
            <consortium name="US DOE Joint Genome Institute (JGI-PGF)"/>
            <person name="Lucas S."/>
            <person name="Copeland A."/>
            <person name="Lapidus A."/>
            <person name="Cheng J.-F."/>
            <person name="Bruce D."/>
            <person name="Goodwin L."/>
            <person name="Pitluck S."/>
            <person name="Land M.L."/>
            <person name="Hauser L."/>
            <person name="Chang Y.-J."/>
            <person name="Anderson I.J."/>
            <person name="Johnson E."/>
            <person name="Mulhopadhyay B."/>
            <person name="Kyrpides N."/>
            <person name="Woyke T.J."/>
        </authorList>
    </citation>
    <scope>NUCLEOTIDE SEQUENCE [LARGE SCALE GENOMIC DNA]</scope>
    <source>
        <strain evidence="2 3">6</strain>
    </source>
</reference>
<keyword evidence="3" id="KW-1185">Reference proteome</keyword>
<dbReference type="EMBL" id="CM001487">
    <property type="protein sequence ID" value="EIM56911.1"/>
    <property type="molecule type" value="Genomic_DNA"/>
</dbReference>
<dbReference type="OrthoDB" id="2005727at2"/>
<dbReference type="Proteomes" id="UP000005753">
    <property type="component" value="Chromosome"/>
</dbReference>
<keyword evidence="1" id="KW-0812">Transmembrane</keyword>
<evidence type="ECO:0000313" key="3">
    <source>
        <dbReference type="Proteomes" id="UP000005753"/>
    </source>
</evidence>
<protein>
    <submittedName>
        <fullName evidence="2">Uncharacterized protein</fullName>
    </submittedName>
</protein>
<feature type="transmembrane region" description="Helical" evidence="1">
    <location>
        <begin position="39"/>
        <end position="68"/>
    </location>
</feature>
<organism evidence="2 3">
    <name type="scientific">Eubacterium cellulosolvens (strain ATCC 43171 / JCM 9499 / 6)</name>
    <name type="common">Cillobacterium cellulosolvens</name>
    <dbReference type="NCBI Taxonomy" id="633697"/>
    <lineage>
        <taxon>Bacteria</taxon>
        <taxon>Bacillati</taxon>
        <taxon>Bacillota</taxon>
        <taxon>Clostridia</taxon>
        <taxon>Eubacteriales</taxon>
        <taxon>Eubacteriaceae</taxon>
        <taxon>Eubacterium</taxon>
    </lineage>
</organism>
<proteinExistence type="predicted"/>
<keyword evidence="1" id="KW-0472">Membrane</keyword>
<keyword evidence="1" id="KW-1133">Transmembrane helix</keyword>
<dbReference type="STRING" id="633697.EubceDRAFT1_1094"/>
<name>I5ASY8_EUBC6</name>
<gene>
    <name evidence="2" type="ORF">EubceDRAFT1_1094</name>
</gene>